<dbReference type="RefSeq" id="WP_021593886.1">
    <property type="nucleotide sequence ID" value="NZ_CP083237.1"/>
</dbReference>
<evidence type="ECO:0000256" key="7">
    <source>
        <dbReference type="ARBA" id="ARBA00023136"/>
    </source>
</evidence>
<dbReference type="CDD" id="cd06261">
    <property type="entry name" value="TM_PBP2"/>
    <property type="match status" value="1"/>
</dbReference>
<evidence type="ECO:0000256" key="4">
    <source>
        <dbReference type="ARBA" id="ARBA00022475"/>
    </source>
</evidence>
<feature type="transmembrane region" description="Helical" evidence="8">
    <location>
        <begin position="155"/>
        <end position="180"/>
    </location>
</feature>
<feature type="transmembrane region" description="Helical" evidence="8">
    <location>
        <begin position="260"/>
        <end position="281"/>
    </location>
</feature>
<dbReference type="eggNOG" id="COG1176">
    <property type="taxonomic scope" value="Bacteria"/>
</dbReference>
<reference evidence="11 12" key="1">
    <citation type="submission" date="2016-10" db="EMBL/GenBank/DDBJ databases">
        <authorList>
            <person name="de Groot N.N."/>
        </authorList>
    </citation>
    <scope>NUCLEOTIDE SEQUENCE [LARGE SCALE GENOMIC DNA]</scope>
    <source>
        <strain evidence="11 12">DSM 43067</strain>
    </source>
</reference>
<dbReference type="PANTHER" id="PTHR42929">
    <property type="entry name" value="INNER MEMBRANE ABC TRANSPORTER PERMEASE PROTEIN YDCU-RELATED-RELATED"/>
    <property type="match status" value="1"/>
</dbReference>
<evidence type="ECO:0000256" key="5">
    <source>
        <dbReference type="ARBA" id="ARBA00022692"/>
    </source>
</evidence>
<comment type="similarity">
    <text evidence="2">Belongs to the binding-protein-dependent transport system permease family. CysTW subfamily.</text>
</comment>
<dbReference type="GeneID" id="99657106"/>
<evidence type="ECO:0000256" key="9">
    <source>
        <dbReference type="SAM" id="MobiDB-lite"/>
    </source>
</evidence>
<dbReference type="AlphaFoldDB" id="A0A1I5PC88"/>
<keyword evidence="3 8" id="KW-0813">Transport</keyword>
<dbReference type="Proteomes" id="UP000183413">
    <property type="component" value="Unassembled WGS sequence"/>
</dbReference>
<dbReference type="PANTHER" id="PTHR42929:SF5">
    <property type="entry name" value="ABC TRANSPORTER PERMEASE PROTEIN"/>
    <property type="match status" value="1"/>
</dbReference>
<comment type="subcellular location">
    <subcellularLocation>
        <location evidence="1 8">Cell membrane</location>
        <topology evidence="1 8">Multi-pass membrane protein</topology>
    </subcellularLocation>
</comment>
<feature type="transmembrane region" description="Helical" evidence="8">
    <location>
        <begin position="208"/>
        <end position="233"/>
    </location>
</feature>
<keyword evidence="5 8" id="KW-0812">Transmembrane</keyword>
<evidence type="ECO:0000256" key="8">
    <source>
        <dbReference type="RuleBase" id="RU363032"/>
    </source>
</evidence>
<feature type="domain" description="ABC transmembrane type-1" evidence="10">
    <location>
        <begin position="77"/>
        <end position="282"/>
    </location>
</feature>
<dbReference type="GO" id="GO:0005886">
    <property type="term" value="C:plasma membrane"/>
    <property type="evidence" value="ECO:0007669"/>
    <property type="project" value="UniProtKB-SubCell"/>
</dbReference>
<proteinExistence type="inferred from homology"/>
<dbReference type="InParanoid" id="A0A1I5PC88"/>
<evidence type="ECO:0000256" key="6">
    <source>
        <dbReference type="ARBA" id="ARBA00022989"/>
    </source>
</evidence>
<feature type="transmembrane region" description="Helical" evidence="8">
    <location>
        <begin position="112"/>
        <end position="135"/>
    </location>
</feature>
<name>A0A1I5PC88_9ACTN</name>
<feature type="transmembrane region" description="Helical" evidence="8">
    <location>
        <begin position="81"/>
        <end position="100"/>
    </location>
</feature>
<sequence>MSTATVPARPAEVSSPAGRTGRRRRGASWLLLPVTAILLVFFFYPLAFIVWRSVSEPQLGLDNYLALLDDRVSLTVLLRTLQTGLIVGLCTLVIAYPYAYALTRVGPRTRGILLLLVLLPFWTSVMARNFAWYLLEQRGGVIDKAFAAVGIDGVVLLGTVTGVTVAMVQVMLPFMVLPLYSSMSSIDRRLLDAAASLGAPRWEAFRSVYIPLSLPGVVSGFSLVFILTLGFYITPSLLGSPQEALISQVIETRVSDLTDFAGGGALGGVLLVVTLLVLFAVSRIARPAASLSGAVDRA</sequence>
<evidence type="ECO:0000256" key="2">
    <source>
        <dbReference type="ARBA" id="ARBA00007069"/>
    </source>
</evidence>
<dbReference type="Pfam" id="PF00528">
    <property type="entry name" value="BPD_transp_1"/>
    <property type="match status" value="1"/>
</dbReference>
<dbReference type="GO" id="GO:0055085">
    <property type="term" value="P:transmembrane transport"/>
    <property type="evidence" value="ECO:0007669"/>
    <property type="project" value="InterPro"/>
</dbReference>
<keyword evidence="4" id="KW-1003">Cell membrane</keyword>
<dbReference type="InterPro" id="IPR035906">
    <property type="entry name" value="MetI-like_sf"/>
</dbReference>
<evidence type="ECO:0000313" key="11">
    <source>
        <dbReference type="EMBL" id="SFP31719.1"/>
    </source>
</evidence>
<evidence type="ECO:0000256" key="3">
    <source>
        <dbReference type="ARBA" id="ARBA00022448"/>
    </source>
</evidence>
<dbReference type="STRING" id="1993.SAMN04489713_11386"/>
<evidence type="ECO:0000256" key="1">
    <source>
        <dbReference type="ARBA" id="ARBA00004651"/>
    </source>
</evidence>
<protein>
    <submittedName>
        <fullName evidence="11">Putative spermidine/putrescine transport system permease protein</fullName>
    </submittedName>
</protein>
<evidence type="ECO:0000259" key="10">
    <source>
        <dbReference type="PROSITE" id="PS50928"/>
    </source>
</evidence>
<dbReference type="InterPro" id="IPR000515">
    <property type="entry name" value="MetI-like"/>
</dbReference>
<gene>
    <name evidence="11" type="ORF">SAMN04489713_11386</name>
</gene>
<keyword evidence="7 8" id="KW-0472">Membrane</keyword>
<feature type="region of interest" description="Disordered" evidence="9">
    <location>
        <begin position="1"/>
        <end position="21"/>
    </location>
</feature>
<dbReference type="EMBL" id="FOVH01000013">
    <property type="protein sequence ID" value="SFP31719.1"/>
    <property type="molecule type" value="Genomic_DNA"/>
</dbReference>
<dbReference type="PROSITE" id="PS50928">
    <property type="entry name" value="ABC_TM1"/>
    <property type="match status" value="1"/>
</dbReference>
<keyword evidence="6 8" id="KW-1133">Transmembrane helix</keyword>
<organism evidence="11 12">
    <name type="scientific">Actinomadura madurae</name>
    <dbReference type="NCBI Taxonomy" id="1993"/>
    <lineage>
        <taxon>Bacteria</taxon>
        <taxon>Bacillati</taxon>
        <taxon>Actinomycetota</taxon>
        <taxon>Actinomycetes</taxon>
        <taxon>Streptosporangiales</taxon>
        <taxon>Thermomonosporaceae</taxon>
        <taxon>Actinomadura</taxon>
    </lineage>
</organism>
<dbReference type="SUPFAM" id="SSF161098">
    <property type="entry name" value="MetI-like"/>
    <property type="match status" value="1"/>
</dbReference>
<accession>A0A1I5PC88</accession>
<evidence type="ECO:0000313" key="12">
    <source>
        <dbReference type="Proteomes" id="UP000183413"/>
    </source>
</evidence>
<dbReference type="Gene3D" id="1.10.3720.10">
    <property type="entry name" value="MetI-like"/>
    <property type="match status" value="1"/>
</dbReference>
<keyword evidence="12" id="KW-1185">Reference proteome</keyword>
<feature type="transmembrane region" description="Helical" evidence="8">
    <location>
        <begin position="29"/>
        <end position="51"/>
    </location>
</feature>